<evidence type="ECO:0000313" key="3">
    <source>
        <dbReference type="Proteomes" id="UP000639643"/>
    </source>
</evidence>
<accession>A0A8H6KJR8</accession>
<name>A0A8H6KJR8_9PEZI</name>
<keyword evidence="3" id="KW-1185">Reference proteome</keyword>
<proteinExistence type="predicted"/>
<sequence length="177" mass="20081">MIDHEIGECGSRCIAVFWTSAFWTSTNPSCRRVVPGDMEPEHLEWRWVSPFEVEGWTEIGARGDEEVFDDTDPTSSLSEEQGRTGSGWRVNCFDFVLLALCQLLRGLIFSRQRAQVVRRRSDDAFTRHTVASFAKNYEPSAPNVEQASRRAERMLRIGGDFGGGKERCGARRPHQGR</sequence>
<gene>
    <name evidence="2" type="ORF">CMUS01_07011</name>
</gene>
<evidence type="ECO:0000256" key="1">
    <source>
        <dbReference type="SAM" id="MobiDB-lite"/>
    </source>
</evidence>
<reference evidence="2" key="1">
    <citation type="journal article" date="2020" name="Phytopathology">
        <title>Genome Sequence Resources of Colletotrichum truncatum, C. plurivorum, C. musicola, and C. sojae: Four Species Pathogenic to Soybean (Glycine max).</title>
        <authorList>
            <person name="Rogerio F."/>
            <person name="Boufleur T.R."/>
            <person name="Ciampi-Guillardi M."/>
            <person name="Sukno S.A."/>
            <person name="Thon M.R."/>
            <person name="Massola Junior N.S."/>
            <person name="Baroncelli R."/>
        </authorList>
    </citation>
    <scope>NUCLEOTIDE SEQUENCE</scope>
    <source>
        <strain evidence="2">LFN0074</strain>
    </source>
</reference>
<comment type="caution">
    <text evidence="2">The sequence shown here is derived from an EMBL/GenBank/DDBJ whole genome shotgun (WGS) entry which is preliminary data.</text>
</comment>
<evidence type="ECO:0000313" key="2">
    <source>
        <dbReference type="EMBL" id="KAF6832238.1"/>
    </source>
</evidence>
<organism evidence="2 3">
    <name type="scientific">Colletotrichum musicola</name>
    <dbReference type="NCBI Taxonomy" id="2175873"/>
    <lineage>
        <taxon>Eukaryota</taxon>
        <taxon>Fungi</taxon>
        <taxon>Dikarya</taxon>
        <taxon>Ascomycota</taxon>
        <taxon>Pezizomycotina</taxon>
        <taxon>Sordariomycetes</taxon>
        <taxon>Hypocreomycetidae</taxon>
        <taxon>Glomerellales</taxon>
        <taxon>Glomerellaceae</taxon>
        <taxon>Colletotrichum</taxon>
        <taxon>Colletotrichum orchidearum species complex</taxon>
    </lineage>
</organism>
<protein>
    <submittedName>
        <fullName evidence="2">Uncharacterized protein</fullName>
    </submittedName>
</protein>
<feature type="region of interest" description="Disordered" evidence="1">
    <location>
        <begin position="65"/>
        <end position="85"/>
    </location>
</feature>
<dbReference type="EMBL" id="WIGM01000242">
    <property type="protein sequence ID" value="KAF6832238.1"/>
    <property type="molecule type" value="Genomic_DNA"/>
</dbReference>
<dbReference type="Proteomes" id="UP000639643">
    <property type="component" value="Unassembled WGS sequence"/>
</dbReference>
<dbReference type="AlphaFoldDB" id="A0A8H6KJR8"/>